<evidence type="ECO:0000313" key="3">
    <source>
        <dbReference type="RefSeq" id="XP_022640123.1"/>
    </source>
</evidence>
<reference evidence="3" key="2">
    <citation type="submission" date="2025-08" db="UniProtKB">
        <authorList>
            <consortium name="RefSeq"/>
        </authorList>
    </citation>
    <scope>IDENTIFICATION</scope>
    <source>
        <tissue evidence="3">Leaf</tissue>
    </source>
</reference>
<keyword evidence="1" id="KW-0175">Coiled coil</keyword>
<organism evidence="2 3">
    <name type="scientific">Vigna radiata var. radiata</name>
    <name type="common">Mung bean</name>
    <name type="synonym">Phaseolus aureus</name>
    <dbReference type="NCBI Taxonomy" id="3916"/>
    <lineage>
        <taxon>Eukaryota</taxon>
        <taxon>Viridiplantae</taxon>
        <taxon>Streptophyta</taxon>
        <taxon>Embryophyta</taxon>
        <taxon>Tracheophyta</taxon>
        <taxon>Spermatophyta</taxon>
        <taxon>Magnoliopsida</taxon>
        <taxon>eudicotyledons</taxon>
        <taxon>Gunneridae</taxon>
        <taxon>Pentapetalae</taxon>
        <taxon>rosids</taxon>
        <taxon>fabids</taxon>
        <taxon>Fabales</taxon>
        <taxon>Fabaceae</taxon>
        <taxon>Papilionoideae</taxon>
        <taxon>50 kb inversion clade</taxon>
        <taxon>NPAAA clade</taxon>
        <taxon>indigoferoid/millettioid clade</taxon>
        <taxon>Phaseoleae</taxon>
        <taxon>Vigna</taxon>
    </lineage>
</organism>
<protein>
    <submittedName>
        <fullName evidence="3">Uncharacterized protein LOC106768183</fullName>
    </submittedName>
</protein>
<feature type="coiled-coil region" evidence="1">
    <location>
        <begin position="89"/>
        <end position="123"/>
    </location>
</feature>
<dbReference type="Proteomes" id="UP000087766">
    <property type="component" value="Chromosome 7"/>
</dbReference>
<gene>
    <name evidence="3" type="primary">LOC106768183</name>
</gene>
<dbReference type="KEGG" id="vra:106768183"/>
<keyword evidence="2" id="KW-1185">Reference proteome</keyword>
<dbReference type="GeneID" id="106768183"/>
<dbReference type="RefSeq" id="XP_022640123.1">
    <property type="nucleotide sequence ID" value="XM_022784402.1"/>
</dbReference>
<evidence type="ECO:0000256" key="1">
    <source>
        <dbReference type="SAM" id="Coils"/>
    </source>
</evidence>
<sequence length="184" mass="20984">MILLQVWFCDRFIPSNACVDKYPRILHWMSVSVGDKFIKVAMETGVMLDEYGASRKEMGESSVKASVHRIVEDVKKGTKSNNEEKVVDLAVLDQHLEEQDAVIEELEEELSVLKAELVEDNNKHECSYKTPCKENDFHNDIGHEGGISSRVSVMKTGQGQHRKRYKSKTCRTPYTGYSPKFLNN</sequence>
<evidence type="ECO:0000313" key="2">
    <source>
        <dbReference type="Proteomes" id="UP000087766"/>
    </source>
</evidence>
<accession>A0A3Q0F8D3</accession>
<proteinExistence type="predicted"/>
<name>A0A3Q0F8D3_VIGRR</name>
<reference evidence="2" key="1">
    <citation type="journal article" date="2014" name="Nat. Commun.">
        <title>Genome sequence of mungbean and insights into evolution within Vigna species.</title>
        <authorList>
            <person name="Kang Y.J."/>
            <person name="Kim S.K."/>
            <person name="Kim M.Y."/>
            <person name="Lestari P."/>
            <person name="Kim K.H."/>
            <person name="Ha B.K."/>
            <person name="Jun T.H."/>
            <person name="Hwang W.J."/>
            <person name="Lee T."/>
            <person name="Lee J."/>
            <person name="Shim S."/>
            <person name="Yoon M.Y."/>
            <person name="Jang Y.E."/>
            <person name="Han K.S."/>
            <person name="Taeprayoon P."/>
            <person name="Yoon N."/>
            <person name="Somta P."/>
            <person name="Tanya P."/>
            <person name="Kim K.S."/>
            <person name="Gwag J.G."/>
            <person name="Moon J.K."/>
            <person name="Lee Y.H."/>
            <person name="Park B.S."/>
            <person name="Bombarely A."/>
            <person name="Doyle J.J."/>
            <person name="Jackson S.A."/>
            <person name="Schafleitner R."/>
            <person name="Srinives P."/>
            <person name="Varshney R.K."/>
            <person name="Lee S.H."/>
        </authorList>
    </citation>
    <scope>NUCLEOTIDE SEQUENCE [LARGE SCALE GENOMIC DNA]</scope>
    <source>
        <strain evidence="2">cv. VC1973A</strain>
    </source>
</reference>
<dbReference type="AlphaFoldDB" id="A0A3Q0F8D3"/>